<proteinExistence type="predicted"/>
<dbReference type="Proteomes" id="UP000320722">
    <property type="component" value="Chromosome"/>
</dbReference>
<dbReference type="EMBL" id="CP036347">
    <property type="protein sequence ID" value="QDU03722.1"/>
    <property type="molecule type" value="Genomic_DNA"/>
</dbReference>
<evidence type="ECO:0000313" key="3">
    <source>
        <dbReference type="Proteomes" id="UP000320722"/>
    </source>
</evidence>
<keyword evidence="1" id="KW-0472">Membrane</keyword>
<accession>A0A517WEP7</accession>
<keyword evidence="1" id="KW-0812">Transmembrane</keyword>
<dbReference type="AlphaFoldDB" id="A0A517WEP7"/>
<keyword evidence="1" id="KW-1133">Transmembrane helix</keyword>
<feature type="transmembrane region" description="Helical" evidence="1">
    <location>
        <begin position="82"/>
        <end position="109"/>
    </location>
</feature>
<organism evidence="2 3">
    <name type="scientific">Gimesia chilikensis</name>
    <dbReference type="NCBI Taxonomy" id="2605989"/>
    <lineage>
        <taxon>Bacteria</taxon>
        <taxon>Pseudomonadati</taxon>
        <taxon>Planctomycetota</taxon>
        <taxon>Planctomycetia</taxon>
        <taxon>Planctomycetales</taxon>
        <taxon>Planctomycetaceae</taxon>
        <taxon>Gimesia</taxon>
    </lineage>
</organism>
<dbReference type="RefSeq" id="WP_145041560.1">
    <property type="nucleotide sequence ID" value="NZ_CP036347.1"/>
</dbReference>
<name>A0A517WEP7_9PLAN</name>
<sequence length="111" mass="12456">MDFILTLMPLIPFLFFFAFLFLLGRGKTCPACHRPMPTLQSPFTKTRCQLLVGGYRCPNCGCETDLKGRQVAASTLPEQRTLLLGLGLFLFCIVISLLLTCIPLMMLLIRN</sequence>
<evidence type="ECO:0000256" key="1">
    <source>
        <dbReference type="SAM" id="Phobius"/>
    </source>
</evidence>
<reference evidence="2 3" key="1">
    <citation type="submission" date="2019-02" db="EMBL/GenBank/DDBJ databases">
        <title>Deep-cultivation of Planctomycetes and their phenomic and genomic characterization uncovers novel biology.</title>
        <authorList>
            <person name="Wiegand S."/>
            <person name="Jogler M."/>
            <person name="Boedeker C."/>
            <person name="Pinto D."/>
            <person name="Vollmers J."/>
            <person name="Rivas-Marin E."/>
            <person name="Kohn T."/>
            <person name="Peeters S.H."/>
            <person name="Heuer A."/>
            <person name="Rast P."/>
            <person name="Oberbeckmann S."/>
            <person name="Bunk B."/>
            <person name="Jeske O."/>
            <person name="Meyerdierks A."/>
            <person name="Storesund J.E."/>
            <person name="Kallscheuer N."/>
            <person name="Luecker S."/>
            <person name="Lage O.M."/>
            <person name="Pohl T."/>
            <person name="Merkel B.J."/>
            <person name="Hornburger P."/>
            <person name="Mueller R.-W."/>
            <person name="Bruemmer F."/>
            <person name="Labrenz M."/>
            <person name="Spormann A.M."/>
            <person name="Op den Camp H."/>
            <person name="Overmann J."/>
            <person name="Amann R."/>
            <person name="Jetten M.S.M."/>
            <person name="Mascher T."/>
            <person name="Medema M.H."/>
            <person name="Devos D.P."/>
            <person name="Kaster A.-K."/>
            <person name="Ovreas L."/>
            <person name="Rohde M."/>
            <person name="Galperin M.Y."/>
            <person name="Jogler C."/>
        </authorList>
    </citation>
    <scope>NUCLEOTIDE SEQUENCE [LARGE SCALE GENOMIC DNA]</scope>
    <source>
        <strain evidence="2 3">V6</strain>
    </source>
</reference>
<protein>
    <submittedName>
        <fullName evidence="2">Uncharacterized protein</fullName>
    </submittedName>
</protein>
<evidence type="ECO:0000313" key="2">
    <source>
        <dbReference type="EMBL" id="QDU03722.1"/>
    </source>
</evidence>
<gene>
    <name evidence="2" type="ORF">V6x_34450</name>
</gene>